<keyword evidence="5" id="KW-1185">Reference proteome</keyword>
<organism evidence="4 5">
    <name type="scientific">Evansella vedderi</name>
    <dbReference type="NCBI Taxonomy" id="38282"/>
    <lineage>
        <taxon>Bacteria</taxon>
        <taxon>Bacillati</taxon>
        <taxon>Bacillota</taxon>
        <taxon>Bacilli</taxon>
        <taxon>Bacillales</taxon>
        <taxon>Bacillaceae</taxon>
        <taxon>Evansella</taxon>
    </lineage>
</organism>
<evidence type="ECO:0008006" key="6">
    <source>
        <dbReference type="Google" id="ProtNLM"/>
    </source>
</evidence>
<evidence type="ECO:0000313" key="4">
    <source>
        <dbReference type="EMBL" id="MDQ0258079.1"/>
    </source>
</evidence>
<evidence type="ECO:0000256" key="2">
    <source>
        <dbReference type="ARBA" id="ARBA00023016"/>
    </source>
</evidence>
<evidence type="ECO:0000256" key="3">
    <source>
        <dbReference type="SAM" id="Phobius"/>
    </source>
</evidence>
<keyword evidence="2" id="KW-0346">Stress response</keyword>
<keyword evidence="3" id="KW-0812">Transmembrane</keyword>
<accession>A0ABU0A3M1</accession>
<comment type="caution">
    <text evidence="4">The sequence shown here is derived from an EMBL/GenBank/DDBJ whole genome shotgun (WGS) entry which is preliminary data.</text>
</comment>
<evidence type="ECO:0000256" key="1">
    <source>
        <dbReference type="ARBA" id="ARBA00022705"/>
    </source>
</evidence>
<keyword evidence="3" id="KW-1133">Transmembrane helix</keyword>
<gene>
    <name evidence="4" type="ORF">J2S74_005543</name>
</gene>
<sequence>MGHKYCPSPFIPSSDLAGVILKVSLLSLYHSITAGASKEEIEEKYFKLIRMYKSQLDRNQQNNLLNMDEINEAYSVIKDHFERIELAKIRNTNLSKHPFREKTEHIFEYYKFHIALGIIGVFIFVSISNTSIQA</sequence>
<keyword evidence="1" id="KW-0235">DNA replication</keyword>
<dbReference type="SUPFAM" id="SSF46565">
    <property type="entry name" value="Chaperone J-domain"/>
    <property type="match status" value="1"/>
</dbReference>
<dbReference type="RefSeq" id="WP_307332812.1">
    <property type="nucleotide sequence ID" value="NZ_JAUSUG010000047.1"/>
</dbReference>
<evidence type="ECO:0000313" key="5">
    <source>
        <dbReference type="Proteomes" id="UP001230005"/>
    </source>
</evidence>
<keyword evidence="3" id="KW-0472">Membrane</keyword>
<proteinExistence type="predicted"/>
<reference evidence="4 5" key="1">
    <citation type="submission" date="2023-07" db="EMBL/GenBank/DDBJ databases">
        <title>Genomic Encyclopedia of Type Strains, Phase IV (KMG-IV): sequencing the most valuable type-strain genomes for metagenomic binning, comparative biology and taxonomic classification.</title>
        <authorList>
            <person name="Goeker M."/>
        </authorList>
    </citation>
    <scope>NUCLEOTIDE SEQUENCE [LARGE SCALE GENOMIC DNA]</scope>
    <source>
        <strain evidence="4 5">DSM 9768</strain>
    </source>
</reference>
<protein>
    <recommendedName>
        <fullName evidence="6">Chaperone protein DnaJ</fullName>
    </recommendedName>
</protein>
<dbReference type="InterPro" id="IPR036869">
    <property type="entry name" value="J_dom_sf"/>
</dbReference>
<dbReference type="Gene3D" id="1.10.287.110">
    <property type="entry name" value="DnaJ domain"/>
    <property type="match status" value="1"/>
</dbReference>
<dbReference type="EMBL" id="JAUSUG010000047">
    <property type="protein sequence ID" value="MDQ0258079.1"/>
    <property type="molecule type" value="Genomic_DNA"/>
</dbReference>
<dbReference type="Proteomes" id="UP001230005">
    <property type="component" value="Unassembled WGS sequence"/>
</dbReference>
<name>A0ABU0A3M1_9BACI</name>
<feature type="transmembrane region" description="Helical" evidence="3">
    <location>
        <begin position="109"/>
        <end position="127"/>
    </location>
</feature>